<dbReference type="GO" id="GO:0008270">
    <property type="term" value="F:zinc ion binding"/>
    <property type="evidence" value="ECO:0007669"/>
    <property type="project" value="InterPro"/>
</dbReference>
<sequence>MSWPATGNNGLAMSEHDAANLGKPSLRRLLPARGPRRAQSLAQKSPVVSGGVASASASASERQTISEACSACRKHKTKCPGQRPSCSRCIRRKLQCHYTTNPGETKTQALRRNYLELRNQGNAQVELLELMKNLPEQDAHEVLQRVRTGADPGGILQHVKAGGVLIQMAVRPETRLRYEFPYRPEIPAADIPNNPYLKSIIYEAASLYPTTQDGEYLRSGGSESSSIPGANNDSANYQSMYLKPFHAAEIVDARLENARCSLWTTVCSDDALMRDLLKVFFLCEYHYTAAFHKDYFLEDLVARRRDFCSPLLVNAVLAYACACYPAFPLRAEYWNPNTMLYRFMAEAKRIWELEHSSPQITTIQAGIIFNVIYNLCGLDEVGQPYRLHAVALARRMRLFMRAGIADADSRLCSGKAFTAWALYNWETLNAFSFMLAPLFEEPPQWPLPDPSHSGPSWYGEIWLKYPLDSTLSPCSFAHVIRSRCCFRVIMNDFCKAAYSERKEMSLERADQLHARLRHWYDTLPEPLQPKSIVLPGHLQLHIFYHLLILIIYEPVLHQQIHQNASTARQIIDDSLKYLQTLIRLYYLRHSFDAMDLFIATPLMLIASECVERIQESTPLTELELEALRSILILAAKGLYAQRRNHYLAKVLFRVIRGRMRESELALLKKAVHVDDDEIDAECDLVQAVRSHLPVTVTKKKENVDAHILKNLVENYVGLDIAVGGGVRRGDMGSLGALARHSHGYNYNDGTGAGRNGENNTTM</sequence>
<evidence type="ECO:0000256" key="2">
    <source>
        <dbReference type="ARBA" id="ARBA00023242"/>
    </source>
</evidence>
<dbReference type="OrthoDB" id="426882at2759"/>
<dbReference type="CDD" id="cd00067">
    <property type="entry name" value="GAL4"/>
    <property type="match status" value="1"/>
</dbReference>
<organism evidence="5 6">
    <name type="scientific">Claviceps pazoutovae</name>
    <dbReference type="NCBI Taxonomy" id="1649127"/>
    <lineage>
        <taxon>Eukaryota</taxon>
        <taxon>Fungi</taxon>
        <taxon>Dikarya</taxon>
        <taxon>Ascomycota</taxon>
        <taxon>Pezizomycotina</taxon>
        <taxon>Sordariomycetes</taxon>
        <taxon>Hypocreomycetidae</taxon>
        <taxon>Hypocreales</taxon>
        <taxon>Clavicipitaceae</taxon>
        <taxon>Claviceps</taxon>
    </lineage>
</organism>
<dbReference type="SMART" id="SM00066">
    <property type="entry name" value="GAL4"/>
    <property type="match status" value="1"/>
</dbReference>
<dbReference type="PROSITE" id="PS00463">
    <property type="entry name" value="ZN2_CY6_FUNGAL_1"/>
    <property type="match status" value="1"/>
</dbReference>
<evidence type="ECO:0000259" key="4">
    <source>
        <dbReference type="PROSITE" id="PS50048"/>
    </source>
</evidence>
<keyword evidence="1" id="KW-0479">Metal-binding</keyword>
<dbReference type="Proteomes" id="UP000706124">
    <property type="component" value="Unassembled WGS sequence"/>
</dbReference>
<feature type="compositionally biased region" description="Low complexity" evidence="3">
    <location>
        <begin position="47"/>
        <end position="60"/>
    </location>
</feature>
<dbReference type="PROSITE" id="PS50048">
    <property type="entry name" value="ZN2_CY6_FUNGAL_2"/>
    <property type="match status" value="1"/>
</dbReference>
<dbReference type="GO" id="GO:0006351">
    <property type="term" value="P:DNA-templated transcription"/>
    <property type="evidence" value="ECO:0007669"/>
    <property type="project" value="InterPro"/>
</dbReference>
<comment type="caution">
    <text evidence="5">The sequence shown here is derived from an EMBL/GenBank/DDBJ whole genome shotgun (WGS) entry which is preliminary data.</text>
</comment>
<dbReference type="GO" id="GO:0000981">
    <property type="term" value="F:DNA-binding transcription factor activity, RNA polymerase II-specific"/>
    <property type="evidence" value="ECO:0007669"/>
    <property type="project" value="InterPro"/>
</dbReference>
<dbReference type="InterPro" id="IPR007219">
    <property type="entry name" value="XnlR_reg_dom"/>
</dbReference>
<dbReference type="AlphaFoldDB" id="A0A9P7MBH8"/>
<dbReference type="Pfam" id="PF04082">
    <property type="entry name" value="Fungal_trans"/>
    <property type="match status" value="1"/>
</dbReference>
<feature type="region of interest" description="Disordered" evidence="3">
    <location>
        <begin position="34"/>
        <end position="60"/>
    </location>
</feature>
<feature type="domain" description="Zn(2)-C6 fungal-type" evidence="4">
    <location>
        <begin position="68"/>
        <end position="98"/>
    </location>
</feature>
<dbReference type="InterPro" id="IPR053187">
    <property type="entry name" value="Notoamide_regulator"/>
</dbReference>
<dbReference type="Gene3D" id="4.10.240.10">
    <property type="entry name" value="Zn(2)-C6 fungal-type DNA-binding domain"/>
    <property type="match status" value="1"/>
</dbReference>
<dbReference type="InterPro" id="IPR036864">
    <property type="entry name" value="Zn2-C6_fun-type_DNA-bd_sf"/>
</dbReference>
<keyword evidence="2" id="KW-0539">Nucleus</keyword>
<reference evidence="5 6" key="1">
    <citation type="journal article" date="2020" name="bioRxiv">
        <title>Whole genome comparisons of ergot fungi reveals the divergence and evolution of species within the genus Claviceps are the result of varying mechanisms driving genome evolution and host range expansion.</title>
        <authorList>
            <person name="Wyka S.A."/>
            <person name="Mondo S.J."/>
            <person name="Liu M."/>
            <person name="Dettman J."/>
            <person name="Nalam V."/>
            <person name="Broders K.D."/>
        </authorList>
    </citation>
    <scope>NUCLEOTIDE SEQUENCE [LARGE SCALE GENOMIC DNA]</scope>
    <source>
        <strain evidence="5 6">CCC 1485</strain>
    </source>
</reference>
<evidence type="ECO:0000313" key="5">
    <source>
        <dbReference type="EMBL" id="KAG5936370.1"/>
    </source>
</evidence>
<dbReference type="CDD" id="cd12148">
    <property type="entry name" value="fungal_TF_MHR"/>
    <property type="match status" value="1"/>
</dbReference>
<keyword evidence="6" id="KW-1185">Reference proteome</keyword>
<dbReference type="InterPro" id="IPR001138">
    <property type="entry name" value="Zn2Cys6_DnaBD"/>
</dbReference>
<dbReference type="Pfam" id="PF00172">
    <property type="entry name" value="Zn_clus"/>
    <property type="match status" value="1"/>
</dbReference>
<evidence type="ECO:0000256" key="1">
    <source>
        <dbReference type="ARBA" id="ARBA00022723"/>
    </source>
</evidence>
<dbReference type="PANTHER" id="PTHR47256:SF1">
    <property type="entry name" value="ZN(II)2CYS6 TRANSCRIPTION FACTOR (EUROFUNG)"/>
    <property type="match status" value="1"/>
</dbReference>
<evidence type="ECO:0000313" key="6">
    <source>
        <dbReference type="Proteomes" id="UP000706124"/>
    </source>
</evidence>
<gene>
    <name evidence="5" type="ORF">E4U60_002582</name>
</gene>
<dbReference type="EMBL" id="SRPO01000219">
    <property type="protein sequence ID" value="KAG5936370.1"/>
    <property type="molecule type" value="Genomic_DNA"/>
</dbReference>
<dbReference type="GO" id="GO:0003677">
    <property type="term" value="F:DNA binding"/>
    <property type="evidence" value="ECO:0007669"/>
    <property type="project" value="InterPro"/>
</dbReference>
<protein>
    <recommendedName>
        <fullName evidence="4">Zn(2)-C6 fungal-type domain-containing protein</fullName>
    </recommendedName>
</protein>
<proteinExistence type="predicted"/>
<accession>A0A9P7MBH8</accession>
<dbReference type="PANTHER" id="PTHR47256">
    <property type="entry name" value="ZN(II)2CYS6 TRANSCRIPTION FACTOR (EUROFUNG)-RELATED"/>
    <property type="match status" value="1"/>
</dbReference>
<dbReference type="SUPFAM" id="SSF57701">
    <property type="entry name" value="Zn2/Cys6 DNA-binding domain"/>
    <property type="match status" value="1"/>
</dbReference>
<evidence type="ECO:0000256" key="3">
    <source>
        <dbReference type="SAM" id="MobiDB-lite"/>
    </source>
</evidence>
<name>A0A9P7MBH8_9HYPO</name>